<keyword evidence="3" id="KW-0472">Membrane</keyword>
<evidence type="ECO:0000256" key="3">
    <source>
        <dbReference type="ARBA" id="ARBA00023136"/>
    </source>
</evidence>
<comment type="subcellular location">
    <subcellularLocation>
        <location evidence="1">Cell membrane</location>
        <topology evidence="1">Multi-pass membrane protein</topology>
    </subcellularLocation>
</comment>
<dbReference type="PANTHER" id="PTHR43081:SF17">
    <property type="entry name" value="BLL5647 PROTEIN"/>
    <property type="match status" value="1"/>
</dbReference>
<feature type="domain" description="Guanylate cyclase" evidence="4">
    <location>
        <begin position="41"/>
        <end position="174"/>
    </location>
</feature>
<dbReference type="GO" id="GO:0035556">
    <property type="term" value="P:intracellular signal transduction"/>
    <property type="evidence" value="ECO:0007669"/>
    <property type="project" value="InterPro"/>
</dbReference>
<evidence type="ECO:0000256" key="1">
    <source>
        <dbReference type="ARBA" id="ARBA00004651"/>
    </source>
</evidence>
<dbReference type="InterPro" id="IPR001054">
    <property type="entry name" value="A/G_cyclase"/>
</dbReference>
<dbReference type="SMART" id="SM00044">
    <property type="entry name" value="CYCc"/>
    <property type="match status" value="1"/>
</dbReference>
<dbReference type="SUPFAM" id="SSF55073">
    <property type="entry name" value="Nucleotide cyclase"/>
    <property type="match status" value="1"/>
</dbReference>
<dbReference type="RefSeq" id="WP_109418283.1">
    <property type="nucleotide sequence ID" value="NZ_QEAS01000032.1"/>
</dbReference>
<proteinExistence type="predicted"/>
<dbReference type="EMBL" id="QEAS01000032">
    <property type="protein sequence ID" value="PWG78161.1"/>
    <property type="molecule type" value="Genomic_DNA"/>
</dbReference>
<evidence type="ECO:0000313" key="6">
    <source>
        <dbReference type="Proteomes" id="UP000245647"/>
    </source>
</evidence>
<dbReference type="OrthoDB" id="341967at2"/>
<dbReference type="PANTHER" id="PTHR43081">
    <property type="entry name" value="ADENYLATE CYCLASE, TERMINAL-DIFFERENTIATION SPECIFIC-RELATED"/>
    <property type="match status" value="1"/>
</dbReference>
<dbReference type="GO" id="GO:0005886">
    <property type="term" value="C:plasma membrane"/>
    <property type="evidence" value="ECO:0007669"/>
    <property type="project" value="UniProtKB-SubCell"/>
</dbReference>
<sequence>MNKNTTPAYSSLSNTALLTFPYKTESNDTAFLSADSDKELAIMFLDIRNFTGLMETKPAREVIHVVRRLFSMFGKIIQSFKGTVVEVAGDSLYAVFGMGSTIQEAINEGYQAAKMIFETIDLFNDTYSDRYDGRLLEIGIGFHTGNVIVSRVETENQKQLSVMGFAVNIASRLQAKTKELNNDMIISEEAYQLLNGKSVNHEQRTVSLQGVSSRQQVRLLGKPYYGSFSLREEETHLNYIIAYSG</sequence>
<dbReference type="CDD" id="cd07302">
    <property type="entry name" value="CHD"/>
    <property type="match status" value="1"/>
</dbReference>
<accession>A0A2U2P9V2</accession>
<dbReference type="InterPro" id="IPR050697">
    <property type="entry name" value="Adenylyl/Guanylyl_Cyclase_3/4"/>
</dbReference>
<dbReference type="InterPro" id="IPR029787">
    <property type="entry name" value="Nucleotide_cyclase"/>
</dbReference>
<name>A0A2U2P9V2_9SPHI</name>
<evidence type="ECO:0000313" key="5">
    <source>
        <dbReference type="EMBL" id="PWG78161.1"/>
    </source>
</evidence>
<reference evidence="5 6" key="1">
    <citation type="submission" date="2018-04" db="EMBL/GenBank/DDBJ databases">
        <title>Pedobacter chongqingensis sp. nov., isolated from a rottenly hemp rope.</title>
        <authorList>
            <person name="Cai Y."/>
        </authorList>
    </citation>
    <scope>NUCLEOTIDE SEQUENCE [LARGE SCALE GENOMIC DNA]</scope>
    <source>
        <strain evidence="5 6">FJ4-8</strain>
    </source>
</reference>
<dbReference type="GO" id="GO:0006171">
    <property type="term" value="P:cAMP biosynthetic process"/>
    <property type="evidence" value="ECO:0007669"/>
    <property type="project" value="TreeGrafter"/>
</dbReference>
<evidence type="ECO:0000259" key="4">
    <source>
        <dbReference type="PROSITE" id="PS50125"/>
    </source>
</evidence>
<keyword evidence="2" id="KW-1003">Cell membrane</keyword>
<protein>
    <recommendedName>
        <fullName evidence="4">Guanylate cyclase domain-containing protein</fullName>
    </recommendedName>
</protein>
<dbReference type="Pfam" id="PF00211">
    <property type="entry name" value="Guanylate_cyc"/>
    <property type="match status" value="1"/>
</dbReference>
<keyword evidence="6" id="KW-1185">Reference proteome</keyword>
<dbReference type="Proteomes" id="UP000245647">
    <property type="component" value="Unassembled WGS sequence"/>
</dbReference>
<dbReference type="Gene3D" id="3.30.70.1230">
    <property type="entry name" value="Nucleotide cyclase"/>
    <property type="match status" value="1"/>
</dbReference>
<dbReference type="PROSITE" id="PS50125">
    <property type="entry name" value="GUANYLATE_CYCLASE_2"/>
    <property type="match status" value="1"/>
</dbReference>
<evidence type="ECO:0000256" key="2">
    <source>
        <dbReference type="ARBA" id="ARBA00022475"/>
    </source>
</evidence>
<gene>
    <name evidence="5" type="ORF">DDR33_23670</name>
</gene>
<comment type="caution">
    <text evidence="5">The sequence shown here is derived from an EMBL/GenBank/DDBJ whole genome shotgun (WGS) entry which is preliminary data.</text>
</comment>
<organism evidence="5 6">
    <name type="scientific">Pararcticibacter amylolyticus</name>
    <dbReference type="NCBI Taxonomy" id="2173175"/>
    <lineage>
        <taxon>Bacteria</taxon>
        <taxon>Pseudomonadati</taxon>
        <taxon>Bacteroidota</taxon>
        <taxon>Sphingobacteriia</taxon>
        <taxon>Sphingobacteriales</taxon>
        <taxon>Sphingobacteriaceae</taxon>
        <taxon>Pararcticibacter</taxon>
    </lineage>
</organism>
<dbReference type="GO" id="GO:0004016">
    <property type="term" value="F:adenylate cyclase activity"/>
    <property type="evidence" value="ECO:0007669"/>
    <property type="project" value="UniProtKB-ARBA"/>
</dbReference>
<dbReference type="AlphaFoldDB" id="A0A2U2P9V2"/>